<accession>A0A316Z579</accession>
<organism evidence="1 2">
    <name type="scientific">Tilletiopsis washingtonensis</name>
    <dbReference type="NCBI Taxonomy" id="58919"/>
    <lineage>
        <taxon>Eukaryota</taxon>
        <taxon>Fungi</taxon>
        <taxon>Dikarya</taxon>
        <taxon>Basidiomycota</taxon>
        <taxon>Ustilaginomycotina</taxon>
        <taxon>Exobasidiomycetes</taxon>
        <taxon>Entylomatales</taxon>
        <taxon>Entylomatales incertae sedis</taxon>
        <taxon>Tilletiopsis</taxon>
    </lineage>
</organism>
<reference evidence="1 2" key="1">
    <citation type="journal article" date="2018" name="Mol. Biol. Evol.">
        <title>Broad Genomic Sampling Reveals a Smut Pathogenic Ancestry of the Fungal Clade Ustilaginomycotina.</title>
        <authorList>
            <person name="Kijpornyongpan T."/>
            <person name="Mondo S.J."/>
            <person name="Barry K."/>
            <person name="Sandor L."/>
            <person name="Lee J."/>
            <person name="Lipzen A."/>
            <person name="Pangilinan J."/>
            <person name="LaButti K."/>
            <person name="Hainaut M."/>
            <person name="Henrissat B."/>
            <person name="Grigoriev I.V."/>
            <person name="Spatafora J.W."/>
            <person name="Aime M.C."/>
        </authorList>
    </citation>
    <scope>NUCLEOTIDE SEQUENCE [LARGE SCALE GENOMIC DNA]</scope>
    <source>
        <strain evidence="1 2">MCA 4186</strain>
    </source>
</reference>
<evidence type="ECO:0000313" key="1">
    <source>
        <dbReference type="EMBL" id="PWN96759.1"/>
    </source>
</evidence>
<name>A0A316Z579_9BASI</name>
<dbReference type="RefSeq" id="XP_025597038.1">
    <property type="nucleotide sequence ID" value="XM_025745868.1"/>
</dbReference>
<proteinExistence type="predicted"/>
<keyword evidence="2" id="KW-1185">Reference proteome</keyword>
<evidence type="ECO:0000313" key="2">
    <source>
        <dbReference type="Proteomes" id="UP000245946"/>
    </source>
</evidence>
<dbReference type="AlphaFoldDB" id="A0A316Z579"/>
<protein>
    <submittedName>
        <fullName evidence="1">Uncharacterized protein</fullName>
    </submittedName>
</protein>
<dbReference type="Proteomes" id="UP000245946">
    <property type="component" value="Unassembled WGS sequence"/>
</dbReference>
<gene>
    <name evidence="1" type="ORF">FA09DRAFT_85153</name>
</gene>
<dbReference type="GeneID" id="37273412"/>
<dbReference type="EMBL" id="KZ819298">
    <property type="protein sequence ID" value="PWN96759.1"/>
    <property type="molecule type" value="Genomic_DNA"/>
</dbReference>
<sequence length="198" mass="21013">MQRLSLVARPAAADRRRRAAPCSCTGNITAPLQCLSAGVSAQTLHLLAWPRQHSRQPLNAVCSVSAAASKSVAGCCCELQMADARCAQPSRGRTSPPGLSTRARRDDSRLLNAANENITPSLLEKTGDCSLCGVVSRSRVDVYGERKRAAFFGTRLQALAPSRVSSQLASASRQATLCICCTLTVSHTTNLDGTTTIR</sequence>